<keyword evidence="2" id="KW-0812">Transmembrane</keyword>
<dbReference type="GO" id="GO:0016020">
    <property type="term" value="C:membrane"/>
    <property type="evidence" value="ECO:0007669"/>
    <property type="project" value="UniProtKB-SubCell"/>
</dbReference>
<accession>A0AAN7UF72</accession>
<dbReference type="AlphaFoldDB" id="A0AAN7UF72"/>
<dbReference type="PANTHER" id="PTHR12943:SF27">
    <property type="entry name" value="HOMOCYSTEINE-INDUCED ENDOPLASMIC RETICULUM PROTEIN, ISOFORM A"/>
    <property type="match status" value="1"/>
</dbReference>
<keyword evidence="7" id="KW-1185">Reference proteome</keyword>
<dbReference type="SUPFAM" id="SSF54236">
    <property type="entry name" value="Ubiquitin-like"/>
    <property type="match status" value="1"/>
</dbReference>
<dbReference type="InterPro" id="IPR000626">
    <property type="entry name" value="Ubiquitin-like_dom"/>
</dbReference>
<sequence>MSDPTTSSASEAIEASQFTLQVLSPSPNVPQPLFLELPVTTTVKQLRERIRSSVSTKPPDDAQRLIHRGRLLTRDSETMLELFGEEPVGPIPLFQRYDNNTFIF</sequence>
<name>A0AAN7UF72_9PEZI</name>
<dbReference type="CDD" id="cd17039">
    <property type="entry name" value="Ubl_ubiquitin_like"/>
    <property type="match status" value="1"/>
</dbReference>
<keyword evidence="3" id="KW-1133">Transmembrane helix</keyword>
<comment type="subcellular location">
    <subcellularLocation>
        <location evidence="1">Membrane</location>
    </subcellularLocation>
</comment>
<dbReference type="GO" id="GO:0030968">
    <property type="term" value="P:endoplasmic reticulum unfolded protein response"/>
    <property type="evidence" value="ECO:0007669"/>
    <property type="project" value="TreeGrafter"/>
</dbReference>
<dbReference type="EMBL" id="JAWHQM010000018">
    <property type="protein sequence ID" value="KAK5631170.1"/>
    <property type="molecule type" value="Genomic_DNA"/>
</dbReference>
<evidence type="ECO:0000256" key="4">
    <source>
        <dbReference type="ARBA" id="ARBA00023136"/>
    </source>
</evidence>
<gene>
    <name evidence="6" type="ORF">RRF57_006885</name>
</gene>
<organism evidence="6 7">
    <name type="scientific">Xylaria bambusicola</name>
    <dbReference type="NCBI Taxonomy" id="326684"/>
    <lineage>
        <taxon>Eukaryota</taxon>
        <taxon>Fungi</taxon>
        <taxon>Dikarya</taxon>
        <taxon>Ascomycota</taxon>
        <taxon>Pezizomycotina</taxon>
        <taxon>Sordariomycetes</taxon>
        <taxon>Xylariomycetidae</taxon>
        <taxon>Xylariales</taxon>
        <taxon>Xylariaceae</taxon>
        <taxon>Xylaria</taxon>
    </lineage>
</organism>
<dbReference type="InterPro" id="IPR039751">
    <property type="entry name" value="HERPUD1/2"/>
</dbReference>
<comment type="caution">
    <text evidence="6">The sequence shown here is derived from an EMBL/GenBank/DDBJ whole genome shotgun (WGS) entry which is preliminary data.</text>
</comment>
<dbReference type="PROSITE" id="PS50053">
    <property type="entry name" value="UBIQUITIN_2"/>
    <property type="match status" value="1"/>
</dbReference>
<evidence type="ECO:0000313" key="7">
    <source>
        <dbReference type="Proteomes" id="UP001305414"/>
    </source>
</evidence>
<dbReference type="Gene3D" id="3.10.20.90">
    <property type="entry name" value="Phosphatidylinositol 3-kinase Catalytic Subunit, Chain A, domain 1"/>
    <property type="match status" value="1"/>
</dbReference>
<keyword evidence="4" id="KW-0472">Membrane</keyword>
<evidence type="ECO:0000256" key="1">
    <source>
        <dbReference type="ARBA" id="ARBA00004370"/>
    </source>
</evidence>
<evidence type="ECO:0000313" key="6">
    <source>
        <dbReference type="EMBL" id="KAK5631170.1"/>
    </source>
</evidence>
<dbReference type="PANTHER" id="PTHR12943">
    <property type="entry name" value="HOMOCYSTEINE-RESPONSIVE ENDOPLASMIC RETICULUM-RESIDENT UNIQUITIN-LIKE DOMAIN HERPUD PROTEIN FAMILY MEMBER"/>
    <property type="match status" value="1"/>
</dbReference>
<evidence type="ECO:0000256" key="3">
    <source>
        <dbReference type="ARBA" id="ARBA00022989"/>
    </source>
</evidence>
<feature type="domain" description="Ubiquitin-like" evidence="5">
    <location>
        <begin position="16"/>
        <end position="82"/>
    </location>
</feature>
<evidence type="ECO:0000256" key="2">
    <source>
        <dbReference type="ARBA" id="ARBA00022692"/>
    </source>
</evidence>
<reference evidence="6 7" key="1">
    <citation type="submission" date="2023-10" db="EMBL/GenBank/DDBJ databases">
        <title>Draft genome sequence of Xylaria bambusicola isolate GMP-LS, the root and basal stem rot pathogen of sugarcane in Indonesia.</title>
        <authorList>
            <person name="Selvaraj P."/>
            <person name="Muralishankar V."/>
            <person name="Muruganantham S."/>
            <person name="Sp S."/>
            <person name="Haryani S."/>
            <person name="Lau K.J.X."/>
            <person name="Naqvi N.I."/>
        </authorList>
    </citation>
    <scope>NUCLEOTIDE SEQUENCE [LARGE SCALE GENOMIC DNA]</scope>
    <source>
        <strain evidence="6">GMP-LS</strain>
    </source>
</reference>
<dbReference type="InterPro" id="IPR029071">
    <property type="entry name" value="Ubiquitin-like_domsf"/>
</dbReference>
<protein>
    <recommendedName>
        <fullName evidence="5">Ubiquitin-like domain-containing protein</fullName>
    </recommendedName>
</protein>
<dbReference type="Proteomes" id="UP001305414">
    <property type="component" value="Unassembled WGS sequence"/>
</dbReference>
<evidence type="ECO:0000259" key="5">
    <source>
        <dbReference type="PROSITE" id="PS50053"/>
    </source>
</evidence>
<proteinExistence type="predicted"/>